<keyword evidence="3" id="KW-1185">Reference proteome</keyword>
<proteinExistence type="predicted"/>
<accession>A0ABV2AS64</accession>
<reference evidence="2 3" key="1">
    <citation type="journal article" date="2024" name="BMC Biol.">
        <title>Comparative genomics of Ascetosporea gives new insight into the evolutionary basis for animal parasitism in Rhizaria.</title>
        <authorList>
            <person name="Hiltunen Thoren M."/>
            <person name="Onut-Brannstrom I."/>
            <person name="Alfjorden A."/>
            <person name="Peckova H."/>
            <person name="Swords F."/>
            <person name="Hooper C."/>
            <person name="Holzer A.S."/>
            <person name="Bass D."/>
            <person name="Burki F."/>
        </authorList>
    </citation>
    <scope>NUCLEOTIDE SEQUENCE [LARGE SCALE GENOMIC DNA]</scope>
    <source>
        <strain evidence="2">20-A016</strain>
    </source>
</reference>
<evidence type="ECO:0000313" key="3">
    <source>
        <dbReference type="Proteomes" id="UP001439008"/>
    </source>
</evidence>
<comment type="caution">
    <text evidence="2">The sequence shown here is derived from an EMBL/GenBank/DDBJ whole genome shotgun (WGS) entry which is preliminary data.</text>
</comment>
<name>A0ABV2AS64_9EUKA</name>
<organism evidence="2 3">
    <name type="scientific">Bonamia ostreae</name>
    <dbReference type="NCBI Taxonomy" id="126728"/>
    <lineage>
        <taxon>Eukaryota</taxon>
        <taxon>Sar</taxon>
        <taxon>Rhizaria</taxon>
        <taxon>Endomyxa</taxon>
        <taxon>Ascetosporea</taxon>
        <taxon>Haplosporida</taxon>
        <taxon>Bonamia</taxon>
    </lineage>
</organism>
<gene>
    <name evidence="2" type="ORF">MHBO_003897</name>
</gene>
<evidence type="ECO:0000256" key="1">
    <source>
        <dbReference type="SAM" id="MobiDB-lite"/>
    </source>
</evidence>
<dbReference type="EMBL" id="JBDODL010002711">
    <property type="protein sequence ID" value="MES1922389.1"/>
    <property type="molecule type" value="Genomic_DNA"/>
</dbReference>
<protein>
    <submittedName>
        <fullName evidence="2">Uncharacterized protein</fullName>
    </submittedName>
</protein>
<dbReference type="Proteomes" id="UP001439008">
    <property type="component" value="Unassembled WGS sequence"/>
</dbReference>
<evidence type="ECO:0000313" key="2">
    <source>
        <dbReference type="EMBL" id="MES1922389.1"/>
    </source>
</evidence>
<sequence>EKYYDIIRRVLRPYLSNGSNRVERSNPGIISRKNFINKLFEGKIDGWSIEIDPQCKNLIGDYEYIKEDINGKKEKKVVKDPSTGESYQERGHTSDASDYLIIKVLKNLYTRYIRSNG</sequence>
<feature type="region of interest" description="Disordered" evidence="1">
    <location>
        <begin position="74"/>
        <end position="93"/>
    </location>
</feature>
<feature type="non-terminal residue" evidence="2">
    <location>
        <position position="1"/>
    </location>
</feature>